<keyword evidence="4" id="KW-1185">Reference proteome</keyword>
<evidence type="ECO:0000313" key="4">
    <source>
        <dbReference type="Proteomes" id="UP000758155"/>
    </source>
</evidence>
<protein>
    <submittedName>
        <fullName evidence="3">Uncharacterized protein</fullName>
    </submittedName>
</protein>
<name>A0A9P4WJW3_9PLEO</name>
<feature type="compositionally biased region" description="Polar residues" evidence="2">
    <location>
        <begin position="268"/>
        <end position="281"/>
    </location>
</feature>
<dbReference type="AlphaFoldDB" id="A0A9P4WJW3"/>
<accession>A0A9P4WJW3</accession>
<evidence type="ECO:0000256" key="1">
    <source>
        <dbReference type="SAM" id="Coils"/>
    </source>
</evidence>
<organism evidence="3 4">
    <name type="scientific">Didymella heteroderae</name>
    <dbReference type="NCBI Taxonomy" id="1769908"/>
    <lineage>
        <taxon>Eukaryota</taxon>
        <taxon>Fungi</taxon>
        <taxon>Dikarya</taxon>
        <taxon>Ascomycota</taxon>
        <taxon>Pezizomycotina</taxon>
        <taxon>Dothideomycetes</taxon>
        <taxon>Pleosporomycetidae</taxon>
        <taxon>Pleosporales</taxon>
        <taxon>Pleosporineae</taxon>
        <taxon>Didymellaceae</taxon>
        <taxon>Didymella</taxon>
    </lineage>
</organism>
<feature type="compositionally biased region" description="Basic and acidic residues" evidence="2">
    <location>
        <begin position="381"/>
        <end position="412"/>
    </location>
</feature>
<evidence type="ECO:0000313" key="3">
    <source>
        <dbReference type="EMBL" id="KAF3034680.1"/>
    </source>
</evidence>
<dbReference type="OrthoDB" id="5309154at2759"/>
<feature type="compositionally biased region" description="Basic and acidic residues" evidence="2">
    <location>
        <begin position="219"/>
        <end position="233"/>
    </location>
</feature>
<dbReference type="EMBL" id="SWKV01000065">
    <property type="protein sequence ID" value="KAF3034680.1"/>
    <property type="molecule type" value="Genomic_DNA"/>
</dbReference>
<feature type="compositionally biased region" description="Low complexity" evidence="2">
    <location>
        <begin position="443"/>
        <end position="455"/>
    </location>
</feature>
<feature type="region of interest" description="Disordered" evidence="2">
    <location>
        <begin position="490"/>
        <end position="521"/>
    </location>
</feature>
<reference evidence="3" key="1">
    <citation type="submission" date="2019-04" db="EMBL/GenBank/DDBJ databases">
        <title>Sequencing of skin fungus with MAO and IRED activity.</title>
        <authorList>
            <person name="Marsaioli A.J."/>
            <person name="Bonatto J.M.C."/>
            <person name="Reis Junior O."/>
        </authorList>
    </citation>
    <scope>NUCLEOTIDE SEQUENCE</scope>
    <source>
        <strain evidence="3">28M1</strain>
    </source>
</reference>
<comment type="caution">
    <text evidence="3">The sequence shown here is derived from an EMBL/GenBank/DDBJ whole genome shotgun (WGS) entry which is preliminary data.</text>
</comment>
<feature type="region of interest" description="Disordered" evidence="2">
    <location>
        <begin position="219"/>
        <end position="463"/>
    </location>
</feature>
<feature type="compositionally biased region" description="Low complexity" evidence="2">
    <location>
        <begin position="292"/>
        <end position="302"/>
    </location>
</feature>
<feature type="compositionally biased region" description="Low complexity" evidence="2">
    <location>
        <begin position="354"/>
        <end position="372"/>
    </location>
</feature>
<keyword evidence="1" id="KW-0175">Coiled coil</keyword>
<evidence type="ECO:0000256" key="2">
    <source>
        <dbReference type="SAM" id="MobiDB-lite"/>
    </source>
</evidence>
<dbReference type="Proteomes" id="UP000758155">
    <property type="component" value="Unassembled WGS sequence"/>
</dbReference>
<sequence>MKVLEKGTDRSAFVHIYVKGHVNPLNEYGQYIDAHDKAVCCYVAVEEGHEIKIDGRFNGVTLTVGYDCLVDGVCRKAHSYAGKSVQLQKHKKLDVETFLCQTSDGVIDTQMSVVPYTGTTNLSKEAPETIGTVVTACTYDNVKEDSEPSALVANFKDVAPQFQMAFEKNCSILEVGKNKREKKKVHAKRPGTEPWAIFRFHYRTKDSIEANKMQMSFDATEKAPAKQEAHPLELDSVPPLVLGTKPAGKNDGDNSVRTSSPPPADMPSTPTKGANKSQSAQPKVVVKKSQTKPDTTTSDSTSEMAPTTDAEPITDVEAPFMPKDLLNQLHSTSTKDTGDAAATMIPDDKKADDIAPAANNDSIGDSPASTPKKTTKKAAKKATDTKGVDLEKSSKEVLKKNMKKADDKKDLNVIDAAAPSQPAEVSNTPTVPHPADTPSILDAPTAPTTTSTQAAGIPTTKDFVGSGSKSFTLPFKKAVTKPAPIDTTTSTVLQKPAVGPTLTTPLKRAPEGTLTPPPDMKRVKAEVIPPLTPTQLLRRATTSPSPRALSLEAQVAEQRKCLEAARKKRIEMAKKKAAVDEKLAPYKQRMTEELERLRQEMAEEEAMMAADEEDYMASKAMLAEFERGDADI</sequence>
<gene>
    <name evidence="3" type="ORF">E8E12_004042</name>
</gene>
<proteinExistence type="predicted"/>
<feature type="coiled-coil region" evidence="1">
    <location>
        <begin position="548"/>
        <end position="614"/>
    </location>
</feature>